<accession>A0A932CPB5</accession>
<dbReference type="EC" id="2.1.2.9" evidence="3 8"/>
<dbReference type="InterPro" id="IPR005794">
    <property type="entry name" value="Fmt"/>
</dbReference>
<feature type="signal peptide" evidence="9">
    <location>
        <begin position="1"/>
        <end position="20"/>
    </location>
</feature>
<evidence type="ECO:0000256" key="4">
    <source>
        <dbReference type="ARBA" id="ARBA00016014"/>
    </source>
</evidence>
<evidence type="ECO:0000313" key="13">
    <source>
        <dbReference type="Proteomes" id="UP000769766"/>
    </source>
</evidence>
<evidence type="ECO:0000256" key="8">
    <source>
        <dbReference type="HAMAP-Rule" id="MF_00182"/>
    </source>
</evidence>
<dbReference type="Pfam" id="PF02911">
    <property type="entry name" value="Formyl_trans_C"/>
    <property type="match status" value="1"/>
</dbReference>
<dbReference type="GO" id="GO:0005829">
    <property type="term" value="C:cytosol"/>
    <property type="evidence" value="ECO:0007669"/>
    <property type="project" value="TreeGrafter"/>
</dbReference>
<dbReference type="InterPro" id="IPR037022">
    <property type="entry name" value="Formyl_trans_C_sf"/>
</dbReference>
<evidence type="ECO:0000256" key="2">
    <source>
        <dbReference type="ARBA" id="ARBA00010699"/>
    </source>
</evidence>
<dbReference type="GO" id="GO:0004479">
    <property type="term" value="F:methionyl-tRNA formyltransferase activity"/>
    <property type="evidence" value="ECO:0007669"/>
    <property type="project" value="UniProtKB-UniRule"/>
</dbReference>
<dbReference type="EMBL" id="JACPRF010000250">
    <property type="protein sequence ID" value="MBI2876864.1"/>
    <property type="molecule type" value="Genomic_DNA"/>
</dbReference>
<feature type="binding site" evidence="8">
    <location>
        <begin position="109"/>
        <end position="112"/>
    </location>
    <ligand>
        <name>(6S)-5,6,7,8-tetrahydrofolate</name>
        <dbReference type="ChEBI" id="CHEBI:57453"/>
    </ligand>
</feature>
<feature type="domain" description="Formyl transferase C-terminal" evidence="11">
    <location>
        <begin position="203"/>
        <end position="300"/>
    </location>
</feature>
<comment type="catalytic activity">
    <reaction evidence="7 8">
        <text>L-methionyl-tRNA(fMet) + (6R)-10-formyltetrahydrofolate = N-formyl-L-methionyl-tRNA(fMet) + (6S)-5,6,7,8-tetrahydrofolate + H(+)</text>
        <dbReference type="Rhea" id="RHEA:24380"/>
        <dbReference type="Rhea" id="RHEA-COMP:9952"/>
        <dbReference type="Rhea" id="RHEA-COMP:9953"/>
        <dbReference type="ChEBI" id="CHEBI:15378"/>
        <dbReference type="ChEBI" id="CHEBI:57453"/>
        <dbReference type="ChEBI" id="CHEBI:78530"/>
        <dbReference type="ChEBI" id="CHEBI:78844"/>
        <dbReference type="ChEBI" id="CHEBI:195366"/>
        <dbReference type="EC" id="2.1.2.9"/>
    </reaction>
</comment>
<dbReference type="InterPro" id="IPR044135">
    <property type="entry name" value="Met-tRNA-FMT_C"/>
</dbReference>
<evidence type="ECO:0000256" key="6">
    <source>
        <dbReference type="ARBA" id="ARBA00022917"/>
    </source>
</evidence>
<dbReference type="FunFam" id="3.40.50.12230:FF:000001">
    <property type="entry name" value="Methionyl-tRNA formyltransferase"/>
    <property type="match status" value="1"/>
</dbReference>
<comment type="caution">
    <text evidence="12">The sequence shown here is derived from an EMBL/GenBank/DDBJ whole genome shotgun (WGS) entry which is preliminary data.</text>
</comment>
<dbReference type="InterPro" id="IPR041711">
    <property type="entry name" value="Met-tRNA-FMT_N"/>
</dbReference>
<dbReference type="PANTHER" id="PTHR11138:SF5">
    <property type="entry name" value="METHIONYL-TRNA FORMYLTRANSFERASE, MITOCHONDRIAL"/>
    <property type="match status" value="1"/>
</dbReference>
<gene>
    <name evidence="8" type="primary">fmt</name>
    <name evidence="12" type="ORF">HYY20_08285</name>
</gene>
<dbReference type="PANTHER" id="PTHR11138">
    <property type="entry name" value="METHIONYL-TRNA FORMYLTRANSFERASE"/>
    <property type="match status" value="1"/>
</dbReference>
<dbReference type="Gene3D" id="3.10.25.10">
    <property type="entry name" value="Formyl transferase, C-terminal domain"/>
    <property type="match status" value="1"/>
</dbReference>
<evidence type="ECO:0000256" key="1">
    <source>
        <dbReference type="ARBA" id="ARBA00002606"/>
    </source>
</evidence>
<keyword evidence="9" id="KW-0732">Signal</keyword>
<dbReference type="CDD" id="cd08704">
    <property type="entry name" value="Met_tRNA_FMT_C"/>
    <property type="match status" value="1"/>
</dbReference>
<comment type="function">
    <text evidence="1 8">Attaches a formyl group to the free amino group of methionyl-tRNA(fMet). The formyl group appears to play a dual role in the initiator identity of N-formylmethionyl-tRNA by promoting its recognition by IF2 and preventing the misappropriation of this tRNA by the elongation apparatus.</text>
</comment>
<dbReference type="AlphaFoldDB" id="A0A932CPB5"/>
<reference evidence="12" key="1">
    <citation type="submission" date="2020-07" db="EMBL/GenBank/DDBJ databases">
        <title>Huge and variable diversity of episymbiotic CPR bacteria and DPANN archaea in groundwater ecosystems.</title>
        <authorList>
            <person name="He C.Y."/>
            <person name="Keren R."/>
            <person name="Whittaker M."/>
            <person name="Farag I.F."/>
            <person name="Doudna J."/>
            <person name="Cate J.H.D."/>
            <person name="Banfield J.F."/>
        </authorList>
    </citation>
    <scope>NUCLEOTIDE SEQUENCE</scope>
    <source>
        <strain evidence="12">NC_groundwater_672_Ag_B-0.1um_62_36</strain>
    </source>
</reference>
<dbReference type="CDD" id="cd08646">
    <property type="entry name" value="FMT_core_Met-tRNA-FMT_N"/>
    <property type="match status" value="1"/>
</dbReference>
<sequence length="310" mass="33424">MRLIFMGTSSFALPSLQALAAAGHEIVAVVTQPDKPQGRGQRLAPPPIKELAESLGLPVLQPVKIREEGAIQTLRELAPELAVVVAYGQLLPNTVLTLPARGCINLHASLLPKYRGAGPIAWALLNGEEETGVTSMLIEEALDSGPILLQERVPIHEEDTAGSLHDRLAEIGARLLVKTVEGVGQGRLRPQPQDHEKATYAPKLQKSDGRIDWSRPGRQIYNQIRGLDPWPGAYTSLKEEGLKIWSARPGAGVLEREAGAVISVEDAGILVQTGEGALLLRELQPESRRRMTAKEFLAGHPLSPGARLGE</sequence>
<dbReference type="NCBIfam" id="TIGR00460">
    <property type="entry name" value="fmt"/>
    <property type="match status" value="1"/>
</dbReference>
<dbReference type="Gene3D" id="3.40.50.170">
    <property type="entry name" value="Formyl transferase, N-terminal domain"/>
    <property type="match status" value="1"/>
</dbReference>
<dbReference type="InterPro" id="IPR011034">
    <property type="entry name" value="Formyl_transferase-like_C_sf"/>
</dbReference>
<dbReference type="InterPro" id="IPR036477">
    <property type="entry name" value="Formyl_transf_N_sf"/>
</dbReference>
<proteinExistence type="inferred from homology"/>
<dbReference type="HAMAP" id="MF_00182">
    <property type="entry name" value="Formyl_trans"/>
    <property type="match status" value="1"/>
</dbReference>
<evidence type="ECO:0000256" key="9">
    <source>
        <dbReference type="SAM" id="SignalP"/>
    </source>
</evidence>
<dbReference type="SUPFAM" id="SSF53328">
    <property type="entry name" value="Formyltransferase"/>
    <property type="match status" value="1"/>
</dbReference>
<evidence type="ECO:0000256" key="7">
    <source>
        <dbReference type="ARBA" id="ARBA00048558"/>
    </source>
</evidence>
<name>A0A932CPB5_UNCTE</name>
<dbReference type="InterPro" id="IPR002376">
    <property type="entry name" value="Formyl_transf_N"/>
</dbReference>
<dbReference type="InterPro" id="IPR005793">
    <property type="entry name" value="Formyl_trans_C"/>
</dbReference>
<evidence type="ECO:0000256" key="3">
    <source>
        <dbReference type="ARBA" id="ARBA00012261"/>
    </source>
</evidence>
<dbReference type="Proteomes" id="UP000769766">
    <property type="component" value="Unassembled WGS sequence"/>
</dbReference>
<comment type="similarity">
    <text evidence="2 8">Belongs to the Fmt family.</text>
</comment>
<evidence type="ECO:0000256" key="5">
    <source>
        <dbReference type="ARBA" id="ARBA00022679"/>
    </source>
</evidence>
<evidence type="ECO:0000259" key="10">
    <source>
        <dbReference type="Pfam" id="PF00551"/>
    </source>
</evidence>
<dbReference type="SUPFAM" id="SSF50486">
    <property type="entry name" value="FMT C-terminal domain-like"/>
    <property type="match status" value="1"/>
</dbReference>
<evidence type="ECO:0000259" key="11">
    <source>
        <dbReference type="Pfam" id="PF02911"/>
    </source>
</evidence>
<evidence type="ECO:0000313" key="12">
    <source>
        <dbReference type="EMBL" id="MBI2876864.1"/>
    </source>
</evidence>
<keyword evidence="5 8" id="KW-0808">Transferase</keyword>
<feature type="chain" id="PRO_5037276476" description="Methionyl-tRNA formyltransferase" evidence="9">
    <location>
        <begin position="21"/>
        <end position="310"/>
    </location>
</feature>
<dbReference type="Pfam" id="PF00551">
    <property type="entry name" value="Formyl_trans_N"/>
    <property type="match status" value="1"/>
</dbReference>
<protein>
    <recommendedName>
        <fullName evidence="4 8">Methionyl-tRNA formyltransferase</fullName>
        <ecNumber evidence="3 8">2.1.2.9</ecNumber>
    </recommendedName>
</protein>
<keyword evidence="6 8" id="KW-0648">Protein biosynthesis</keyword>
<organism evidence="12 13">
    <name type="scientific">Tectimicrobiota bacterium</name>
    <dbReference type="NCBI Taxonomy" id="2528274"/>
    <lineage>
        <taxon>Bacteria</taxon>
        <taxon>Pseudomonadati</taxon>
        <taxon>Nitrospinota/Tectimicrobiota group</taxon>
        <taxon>Candidatus Tectimicrobiota</taxon>
    </lineage>
</organism>
<feature type="domain" description="Formyl transferase N-terminal" evidence="10">
    <location>
        <begin position="1"/>
        <end position="179"/>
    </location>
</feature>